<dbReference type="GO" id="GO:0005615">
    <property type="term" value="C:extracellular space"/>
    <property type="evidence" value="ECO:0007669"/>
    <property type="project" value="TreeGrafter"/>
</dbReference>
<dbReference type="GO" id="GO:0005179">
    <property type="term" value="F:hormone activity"/>
    <property type="evidence" value="ECO:0007669"/>
    <property type="project" value="TreeGrafter"/>
</dbReference>
<dbReference type="PANTHER" id="PTHR28593:SF3">
    <property type="entry name" value="METEORIN-LIKE PROTEIN"/>
    <property type="match status" value="1"/>
</dbReference>
<comment type="similarity">
    <text evidence="2">Belongs to the meteorin family.</text>
</comment>
<keyword evidence="4" id="KW-0732">Signal</keyword>
<reference evidence="6" key="1">
    <citation type="journal article" date="2020" name="G3 (Bethesda)">
        <title>High-Quality Assemblies for Three Invasive Social Wasps from the &lt;i&gt;Vespula&lt;/i&gt; Genus.</title>
        <authorList>
            <person name="Harrop T.W.R."/>
            <person name="Guhlin J."/>
            <person name="McLaughlin G.M."/>
            <person name="Permina E."/>
            <person name="Stockwell P."/>
            <person name="Gilligan J."/>
            <person name="Le Lec M.F."/>
            <person name="Gruber M.A.M."/>
            <person name="Quinn O."/>
            <person name="Lovegrove M."/>
            <person name="Duncan E.J."/>
            <person name="Remnant E.J."/>
            <person name="Van Eeckhoven J."/>
            <person name="Graham B."/>
            <person name="Knapp R.A."/>
            <person name="Langford K.W."/>
            <person name="Kronenberg Z."/>
            <person name="Press M.O."/>
            <person name="Eacker S.M."/>
            <person name="Wilson-Rankin E.E."/>
            <person name="Purcell J."/>
            <person name="Lester P.J."/>
            <person name="Dearden P.K."/>
        </authorList>
    </citation>
    <scope>NUCLEOTIDE SEQUENCE</scope>
    <source>
        <strain evidence="6">Volc-1</strain>
    </source>
</reference>
<sequence length="598" mass="67183">MDNENIINNKDVLQKNNDKFSNVVKTLTTSSVSRTTNQRHSIDKNTLEEKITCSSKYATCYKLKDTGKMHLRVQTYLEKKKISKLFDFLIGHLLVEESPDPIQYLEKLLKECLLYRSGVKEPPLLFKTRHIRSIFQSLGPDNCNTISLNKYITGMTILGICDYEPNPFECMPGHVHWHTFKTEARLCDILVIRAVFDANNQGVYMKHCKTETRDAAEFTLERVYVEYKRGGVREEKSLVLTECYTRRTPYGNLFPLLRQRGEERGTCPAVYTHRSALPYVSVLSKRGGGGGRGVRPVYLRCSRGTVLWRYPRGALRIVLSVAAAISSSAIGSRSGTAGVLLANGNGVNETGPKSKSGSSGFRVCVKASGPTRIYLESNGTLRPVYSPRDGKNEASHRCFYTKKQRTALYVEADELTANNNRAKLQYDVEPFVVNHSTPDESDEEAECRPCSMEELAEAYCQSDLVARGTVTAVQRKPELEAAELIFRITKTLHRVEETEIQTDIKSSLNGSVEDKLKEKPIRTSCCTNEVFSILPNPHLEKSIRVRVSSACDARHGQGEFVIMARRRLGDLTLVCAPRLETWAEAVRESITAPCLLKS</sequence>
<keyword evidence="5" id="KW-1015">Disulfide bond</keyword>
<evidence type="ECO:0000256" key="4">
    <source>
        <dbReference type="ARBA" id="ARBA00022729"/>
    </source>
</evidence>
<keyword evidence="3" id="KW-0964">Secreted</keyword>
<dbReference type="PANTHER" id="PTHR28593">
    <property type="entry name" value="METEORIN-LIKE PROTEIN"/>
    <property type="match status" value="1"/>
</dbReference>
<accession>A0A834P5C2</accession>
<evidence type="ECO:0000256" key="2">
    <source>
        <dbReference type="ARBA" id="ARBA00005669"/>
    </source>
</evidence>
<protein>
    <submittedName>
        <fullName evidence="6">Uncharacterized protein</fullName>
    </submittedName>
</protein>
<organism evidence="6 7">
    <name type="scientific">Vespula pensylvanica</name>
    <name type="common">Western yellow jacket</name>
    <name type="synonym">Wasp</name>
    <dbReference type="NCBI Taxonomy" id="30213"/>
    <lineage>
        <taxon>Eukaryota</taxon>
        <taxon>Metazoa</taxon>
        <taxon>Ecdysozoa</taxon>
        <taxon>Arthropoda</taxon>
        <taxon>Hexapoda</taxon>
        <taxon>Insecta</taxon>
        <taxon>Pterygota</taxon>
        <taxon>Neoptera</taxon>
        <taxon>Endopterygota</taxon>
        <taxon>Hymenoptera</taxon>
        <taxon>Apocrita</taxon>
        <taxon>Aculeata</taxon>
        <taxon>Vespoidea</taxon>
        <taxon>Vespidae</taxon>
        <taxon>Vespinae</taxon>
        <taxon>Vespula</taxon>
    </lineage>
</organism>
<comment type="caution">
    <text evidence="6">The sequence shown here is derived from an EMBL/GenBank/DDBJ whole genome shotgun (WGS) entry which is preliminary data.</text>
</comment>
<dbReference type="InterPro" id="IPR051998">
    <property type="entry name" value="Meteorin-like"/>
</dbReference>
<evidence type="ECO:0000313" key="7">
    <source>
        <dbReference type="Proteomes" id="UP000600918"/>
    </source>
</evidence>
<evidence type="ECO:0000256" key="1">
    <source>
        <dbReference type="ARBA" id="ARBA00004613"/>
    </source>
</evidence>
<comment type="subcellular location">
    <subcellularLocation>
        <location evidence="1">Secreted</location>
    </subcellularLocation>
</comment>
<gene>
    <name evidence="6" type="ORF">H0235_005811</name>
</gene>
<name>A0A834P5C2_VESPE</name>
<keyword evidence="7" id="KW-1185">Reference proteome</keyword>
<dbReference type="EMBL" id="JACSDY010000004">
    <property type="protein sequence ID" value="KAF7429413.1"/>
    <property type="molecule type" value="Genomic_DNA"/>
</dbReference>
<evidence type="ECO:0000313" key="6">
    <source>
        <dbReference type="EMBL" id="KAF7429413.1"/>
    </source>
</evidence>
<dbReference type="Proteomes" id="UP000600918">
    <property type="component" value="Unassembled WGS sequence"/>
</dbReference>
<proteinExistence type="inferred from homology"/>
<evidence type="ECO:0000256" key="3">
    <source>
        <dbReference type="ARBA" id="ARBA00022525"/>
    </source>
</evidence>
<dbReference type="AlphaFoldDB" id="A0A834P5C2"/>
<evidence type="ECO:0000256" key="5">
    <source>
        <dbReference type="ARBA" id="ARBA00023157"/>
    </source>
</evidence>